<dbReference type="GO" id="GO:0009055">
    <property type="term" value="F:electron transfer activity"/>
    <property type="evidence" value="ECO:0007669"/>
    <property type="project" value="TreeGrafter"/>
</dbReference>
<evidence type="ECO:0000313" key="3">
    <source>
        <dbReference type="Proteomes" id="UP000034889"/>
    </source>
</evidence>
<name>A0A0G1K660_9BACT</name>
<sequence>MILDLRSFRGIIENMAHDVKIYTTPTCVYCRHTKELFKNNAIEYKELNVAQDVQAREDMVKKSGQLGVPVIEIDGKIVVGFDELKLKELLEIKA</sequence>
<feature type="domain" description="Glutaredoxin" evidence="1">
    <location>
        <begin position="19"/>
        <end position="78"/>
    </location>
</feature>
<dbReference type="CDD" id="cd02976">
    <property type="entry name" value="NrdH"/>
    <property type="match status" value="1"/>
</dbReference>
<protein>
    <submittedName>
        <fullName evidence="2">Glutaredoxin-like protein, YruB-family</fullName>
    </submittedName>
</protein>
<dbReference type="NCBIfam" id="TIGR02196">
    <property type="entry name" value="GlrX_YruB"/>
    <property type="match status" value="1"/>
</dbReference>
<dbReference type="PROSITE" id="PS00195">
    <property type="entry name" value="GLUTAREDOXIN_1"/>
    <property type="match status" value="1"/>
</dbReference>
<dbReference type="AlphaFoldDB" id="A0A0G1K660"/>
<dbReference type="InterPro" id="IPR002109">
    <property type="entry name" value="Glutaredoxin"/>
</dbReference>
<dbReference type="Gene3D" id="3.40.30.10">
    <property type="entry name" value="Glutaredoxin"/>
    <property type="match status" value="1"/>
</dbReference>
<dbReference type="SUPFAM" id="SSF52833">
    <property type="entry name" value="Thioredoxin-like"/>
    <property type="match status" value="1"/>
</dbReference>
<evidence type="ECO:0000313" key="2">
    <source>
        <dbReference type="EMBL" id="KKT79070.1"/>
    </source>
</evidence>
<dbReference type="PANTHER" id="PTHR34386:SF1">
    <property type="entry name" value="GLUTAREDOXIN-LIKE PROTEIN NRDH"/>
    <property type="match status" value="1"/>
</dbReference>
<evidence type="ECO:0000259" key="1">
    <source>
        <dbReference type="Pfam" id="PF00462"/>
    </source>
</evidence>
<dbReference type="Pfam" id="PF00462">
    <property type="entry name" value="Glutaredoxin"/>
    <property type="match status" value="1"/>
</dbReference>
<dbReference type="PANTHER" id="PTHR34386">
    <property type="entry name" value="GLUTAREDOXIN"/>
    <property type="match status" value="1"/>
</dbReference>
<comment type="caution">
    <text evidence="2">The sequence shown here is derived from an EMBL/GenBank/DDBJ whole genome shotgun (WGS) entry which is preliminary data.</text>
</comment>
<proteinExistence type="predicted"/>
<organism evidence="2 3">
    <name type="scientific">Candidatus Giovannonibacteria bacterium GW2011_GWC2_44_8</name>
    <dbReference type="NCBI Taxonomy" id="1618657"/>
    <lineage>
        <taxon>Bacteria</taxon>
        <taxon>Candidatus Giovannoniibacteriota</taxon>
    </lineage>
</organism>
<dbReference type="InterPro" id="IPR011911">
    <property type="entry name" value="GlrX_YruB"/>
</dbReference>
<dbReference type="Proteomes" id="UP000034889">
    <property type="component" value="Unassembled WGS sequence"/>
</dbReference>
<dbReference type="InterPro" id="IPR011767">
    <property type="entry name" value="GLR_AS"/>
</dbReference>
<dbReference type="EMBL" id="LCJM01000005">
    <property type="protein sequence ID" value="KKT79070.1"/>
    <property type="molecule type" value="Genomic_DNA"/>
</dbReference>
<dbReference type="InterPro" id="IPR036249">
    <property type="entry name" value="Thioredoxin-like_sf"/>
</dbReference>
<dbReference type="InterPro" id="IPR051548">
    <property type="entry name" value="Grx-like_ET"/>
</dbReference>
<gene>
    <name evidence="2" type="ORF">UW74_C0005G0016</name>
</gene>
<reference evidence="2 3" key="1">
    <citation type="journal article" date="2015" name="Nature">
        <title>rRNA introns, odd ribosomes, and small enigmatic genomes across a large radiation of phyla.</title>
        <authorList>
            <person name="Brown C.T."/>
            <person name="Hug L.A."/>
            <person name="Thomas B.C."/>
            <person name="Sharon I."/>
            <person name="Castelle C.J."/>
            <person name="Singh A."/>
            <person name="Wilkins M.J."/>
            <person name="Williams K.H."/>
            <person name="Banfield J.F."/>
        </authorList>
    </citation>
    <scope>NUCLEOTIDE SEQUENCE [LARGE SCALE GENOMIC DNA]</scope>
</reference>
<accession>A0A0G1K660</accession>
<dbReference type="GO" id="GO:0045454">
    <property type="term" value="P:cell redox homeostasis"/>
    <property type="evidence" value="ECO:0007669"/>
    <property type="project" value="TreeGrafter"/>
</dbReference>
<dbReference type="PROSITE" id="PS51354">
    <property type="entry name" value="GLUTAREDOXIN_2"/>
    <property type="match status" value="1"/>
</dbReference>